<dbReference type="Gene3D" id="3.20.20.80">
    <property type="entry name" value="Glycosidases"/>
    <property type="match status" value="5"/>
</dbReference>
<comment type="catalytic activity">
    <reaction evidence="1 10">
        <text>Transfers a segment of a (1-&gt;4)-alpha-D-glucan to a new position in an acceptor, which may be glucose or a (1-&gt;4)-alpha-D-glucan.</text>
        <dbReference type="EC" id="2.4.1.25"/>
    </reaction>
</comment>
<evidence type="ECO:0000256" key="8">
    <source>
        <dbReference type="ARBA" id="ARBA00031423"/>
    </source>
</evidence>
<sequence>MYLPKSTYRIQFHKDFNFADLDRAIPYLIELGIDTLYASPIFQAMPSSTHGYDIVNPLRINPEIGTEEELFAVSKKLKQAGIGWLQDIVPNHMAFHPDNTWLMDVLEKGRESAFADYFDIDWAQGDGRLMVPFLGNNINQAVEEGSLSLQKQNGKYFLHTGSGNWPLNSKSSGRLSEIKNGGKLKDKALILALANEQFYRLCHWQETSANSNYRRFFTVNSLICLNIQHTKVFDHYHSYIFRLIKEGVFQGLRIDHVDGLYDPEQYLSRLRRAVGQKVYIVVEKILEKGEHLPESWAIQGNSGYDFLSVVNNLFTDRSSQKKMDSLYFKVTGKKQDPARLSYEKKSYILHEHMAGELNNLCALFHELKLVPETVSDGAEIKRAIAQLLIRMPVYRFYTYGFPPNPDLYREIETITGPMLNEPQFRQEGLLLRKILLDKPAEGNQPYNRRVAKFFQRCMQFTGPLMAKGVEDTLMFTFNRFIAHNEVGDSADAFGIGIDAFHDDMVRRQLQWPFSMNATTTHDTKRGEDVRARLNVLSDMPDEWAAFVWGMQQLMAQHREFEGLHKNDVYLLMQTLTGALPFPGEDGDEIGSRMKEFVPKALREAKKRSDWAAPNQDYETRLAGLSDLLHDPHSDCGKLLQGFLRQIADFAVMNSLAQLILKFTCPGVPDCYQGSELWELSLVDPDNRRPVDYKKRLKILKEADTRTFSELWQERFSGGIKLRLVRALMELRKTHAQLFSQGEYIPISVKGVYAAHICAFAQRFNNQWILVAIPLGLAKLSKKQGCGVLDLDWKDTRLILPPGAPLSWKDLLNGQSGHQDILSDGLGISELFAQHPFALISLQASLPKRNAGILMHISCLPGDFGIGDLGPAAFGFVDFLHQARQRYWQILPLNPVSAENGFSPYASHSSSAGNILLISPEVLLKDGLLKPSDLEACRFKAGSVVDFEQVLNQKNAILEKAYRYFLDGDFKPLKQQFTAFCSAEEDWLHTFALHQVLSRQLNCKAWYRWPDPYKYRKARAIADFSKKHESEIEEIKWQQFIFFKQWEDLRQYAKHKGVAFIGDLPFYPDYAAHELWEEPLLFKLGKDLEPLAVAGVPPDYFNAQGQLWGMPVFDWEKMKQEKYGWWIGRISKSLKRFDLLRLDHFRAFSEYWSVPAGQTSAVKGKWLNGPGEDFFKQLRQELGELPLIAEDLGEESAGVNALLNQFKLPGMKVLQFVFNSTLPSSPHAPHNFENSACIAYSGTHDNNTAKGWFNQQASPEEIERLSLYAGERITLKNVHQAMAKLTYASVAQTAILPIQDILGLDERARMNIPGEAKGNWAWKLQTKVSGSLAEQLKKLTELFGRVDPAD</sequence>
<dbReference type="NCBIfam" id="TIGR02401">
    <property type="entry name" value="trehalose_TreY"/>
    <property type="match status" value="1"/>
</dbReference>
<organism evidence="13 14">
    <name type="scientific">Pedobacter zeae</name>
    <dbReference type="NCBI Taxonomy" id="1737356"/>
    <lineage>
        <taxon>Bacteria</taxon>
        <taxon>Pseudomonadati</taxon>
        <taxon>Bacteroidota</taxon>
        <taxon>Sphingobacteriia</taxon>
        <taxon>Sphingobacteriales</taxon>
        <taxon>Sphingobacteriaceae</taxon>
        <taxon>Pedobacter</taxon>
    </lineage>
</organism>
<comment type="caution">
    <text evidence="13">The sequence shown here is derived from an EMBL/GenBank/DDBJ whole genome shotgun (WGS) entry which is preliminary data.</text>
</comment>
<reference evidence="12" key="1">
    <citation type="journal article" date="2014" name="Int. J. Syst. Evol. Microbiol.">
        <title>Complete genome of a new Firmicutes species belonging to the dominant human colonic microbiota ('Ruminococcus bicirculans') reveals two chromosomes and a selective capacity to utilize plant glucans.</title>
        <authorList>
            <consortium name="NISC Comparative Sequencing Program"/>
            <person name="Wegmann U."/>
            <person name="Louis P."/>
            <person name="Goesmann A."/>
            <person name="Henrissat B."/>
            <person name="Duncan S.H."/>
            <person name="Flint H.J."/>
        </authorList>
    </citation>
    <scope>NUCLEOTIDE SEQUENCE</scope>
    <source>
        <strain evidence="12">CGMCC 1.15287</strain>
    </source>
</reference>
<dbReference type="SUPFAM" id="SSF51445">
    <property type="entry name" value="(Trans)glycosidases"/>
    <property type="match status" value="2"/>
</dbReference>
<evidence type="ECO:0000256" key="3">
    <source>
        <dbReference type="ARBA" id="ARBA00012560"/>
    </source>
</evidence>
<dbReference type="EMBL" id="BMHZ01000001">
    <property type="protein sequence ID" value="GGG93288.1"/>
    <property type="molecule type" value="Genomic_DNA"/>
</dbReference>
<reference evidence="15" key="2">
    <citation type="journal article" date="2019" name="Int. J. Syst. Evol. Microbiol.">
        <title>The Global Catalogue of Microorganisms (GCM) 10K type strain sequencing project: providing services to taxonomists for standard genome sequencing and annotation.</title>
        <authorList>
            <consortium name="The Broad Institute Genomics Platform"/>
            <consortium name="The Broad Institute Genome Sequencing Center for Infectious Disease"/>
            <person name="Wu L."/>
            <person name="Ma J."/>
        </authorList>
    </citation>
    <scope>NUCLEOTIDE SEQUENCE [LARGE SCALE GENOMIC DNA]</scope>
    <source>
        <strain evidence="15">CGMCC 1.15287</strain>
    </source>
</reference>
<gene>
    <name evidence="12" type="ORF">GCM10007422_03150</name>
    <name evidence="13" type="ORF">GGQ60_002339</name>
</gene>
<dbReference type="NCBIfam" id="TIGR00217">
    <property type="entry name" value="malQ"/>
    <property type="match status" value="1"/>
</dbReference>
<evidence type="ECO:0000259" key="11">
    <source>
        <dbReference type="SMART" id="SM00642"/>
    </source>
</evidence>
<dbReference type="InterPro" id="IPR012767">
    <property type="entry name" value="Trehalose_TreY"/>
</dbReference>
<evidence type="ECO:0000256" key="1">
    <source>
        <dbReference type="ARBA" id="ARBA00000439"/>
    </source>
</evidence>
<dbReference type="NCBIfam" id="NF011080">
    <property type="entry name" value="PRK14508.1-3"/>
    <property type="match status" value="1"/>
</dbReference>
<evidence type="ECO:0000256" key="4">
    <source>
        <dbReference type="ARBA" id="ARBA00020295"/>
    </source>
</evidence>
<dbReference type="Gene3D" id="3.30.1590.10">
    <property type="entry name" value="Maltooligosyl trehalose synthase, domain 2"/>
    <property type="match status" value="1"/>
</dbReference>
<dbReference type="InterPro" id="IPR006047">
    <property type="entry name" value="GH13_cat_dom"/>
</dbReference>
<keyword evidence="15" id="KW-1185">Reference proteome</keyword>
<dbReference type="EMBL" id="JACIEF010000002">
    <property type="protein sequence ID" value="MBB4108358.1"/>
    <property type="molecule type" value="Genomic_DNA"/>
</dbReference>
<dbReference type="SMART" id="SM00642">
    <property type="entry name" value="Aamy"/>
    <property type="match status" value="1"/>
</dbReference>
<evidence type="ECO:0000256" key="9">
    <source>
        <dbReference type="ARBA" id="ARBA00031501"/>
    </source>
</evidence>
<dbReference type="Pfam" id="PF00128">
    <property type="entry name" value="Alpha-amylase"/>
    <property type="match status" value="1"/>
</dbReference>
<evidence type="ECO:0000256" key="5">
    <source>
        <dbReference type="ARBA" id="ARBA00022676"/>
    </source>
</evidence>
<evidence type="ECO:0000256" key="6">
    <source>
        <dbReference type="ARBA" id="ARBA00022679"/>
    </source>
</evidence>
<keyword evidence="5 10" id="KW-0328">Glycosyltransferase</keyword>
<dbReference type="GO" id="GO:0005975">
    <property type="term" value="P:carbohydrate metabolic process"/>
    <property type="evidence" value="ECO:0007669"/>
    <property type="project" value="InterPro"/>
</dbReference>
<protein>
    <recommendedName>
        <fullName evidence="4 10">4-alpha-glucanotransferase</fullName>
        <ecNumber evidence="3 10">2.4.1.25</ecNumber>
    </recommendedName>
    <alternativeName>
        <fullName evidence="8 10">Amylomaltase</fullName>
    </alternativeName>
    <alternativeName>
        <fullName evidence="9 10">Disproportionating enzyme</fullName>
    </alternativeName>
</protein>
<accession>A0A7W6KAS9</accession>
<reference evidence="12" key="4">
    <citation type="submission" date="2024-05" db="EMBL/GenBank/DDBJ databases">
        <authorList>
            <person name="Sun Q."/>
            <person name="Zhou Y."/>
        </authorList>
    </citation>
    <scope>NUCLEOTIDE SEQUENCE</scope>
    <source>
        <strain evidence="12">CGMCC 1.15287</strain>
    </source>
</reference>
<feature type="domain" description="Glycosyl hydrolase family 13 catalytic" evidence="11">
    <location>
        <begin position="6"/>
        <end position="432"/>
    </location>
</feature>
<keyword evidence="7 10" id="KW-0119">Carbohydrate metabolism</keyword>
<evidence type="ECO:0000313" key="13">
    <source>
        <dbReference type="EMBL" id="MBB4108358.1"/>
    </source>
</evidence>
<dbReference type="EC" id="2.4.1.25" evidence="3 10"/>
<dbReference type="GO" id="GO:0004134">
    <property type="term" value="F:4-alpha-glucanotransferase activity"/>
    <property type="evidence" value="ECO:0007669"/>
    <property type="project" value="UniProtKB-EC"/>
</dbReference>
<evidence type="ECO:0000256" key="7">
    <source>
        <dbReference type="ARBA" id="ARBA00023277"/>
    </source>
</evidence>
<dbReference type="PANTHER" id="PTHR32438">
    <property type="entry name" value="4-ALPHA-GLUCANOTRANSFERASE DPE1, CHLOROPLASTIC/AMYLOPLASTIC"/>
    <property type="match status" value="1"/>
</dbReference>
<evidence type="ECO:0000313" key="14">
    <source>
        <dbReference type="Proteomes" id="UP000532273"/>
    </source>
</evidence>
<dbReference type="Pfam" id="PF02446">
    <property type="entry name" value="Glyco_hydro_77"/>
    <property type="match status" value="1"/>
</dbReference>
<dbReference type="RefSeq" id="WP_183763815.1">
    <property type="nucleotide sequence ID" value="NZ_BMHZ01000001.1"/>
</dbReference>
<dbReference type="Proteomes" id="UP000532273">
    <property type="component" value="Unassembled WGS sequence"/>
</dbReference>
<reference evidence="13 14" key="3">
    <citation type="submission" date="2020-08" db="EMBL/GenBank/DDBJ databases">
        <title>Genomic Encyclopedia of Type Strains, Phase IV (KMG-IV): sequencing the most valuable type-strain genomes for metagenomic binning, comparative biology and taxonomic classification.</title>
        <authorList>
            <person name="Goeker M."/>
        </authorList>
    </citation>
    <scope>NUCLEOTIDE SEQUENCE [LARGE SCALE GENOMIC DNA]</scope>
    <source>
        <strain evidence="13 14">DSM 100774</strain>
    </source>
</reference>
<evidence type="ECO:0000256" key="2">
    <source>
        <dbReference type="ARBA" id="ARBA00005684"/>
    </source>
</evidence>
<dbReference type="PANTHER" id="PTHR32438:SF5">
    <property type="entry name" value="4-ALPHA-GLUCANOTRANSFERASE DPE1, CHLOROPLASTIC_AMYLOPLASTIC"/>
    <property type="match status" value="1"/>
</dbReference>
<keyword evidence="6 10" id="KW-0808">Transferase</keyword>
<comment type="similarity">
    <text evidence="2 10">Belongs to the disproportionating enzyme family.</text>
</comment>
<name>A0A7W6KAS9_9SPHI</name>
<evidence type="ECO:0000313" key="15">
    <source>
        <dbReference type="Proteomes" id="UP000642938"/>
    </source>
</evidence>
<dbReference type="CDD" id="cd11336">
    <property type="entry name" value="AmyAc_MTSase"/>
    <property type="match status" value="1"/>
</dbReference>
<dbReference type="InterPro" id="IPR017853">
    <property type="entry name" value="GH"/>
</dbReference>
<dbReference type="Proteomes" id="UP000642938">
    <property type="component" value="Unassembled WGS sequence"/>
</dbReference>
<evidence type="ECO:0000313" key="12">
    <source>
        <dbReference type="EMBL" id="GGG93288.1"/>
    </source>
</evidence>
<proteinExistence type="inferred from homology"/>
<evidence type="ECO:0000256" key="10">
    <source>
        <dbReference type="RuleBase" id="RU361207"/>
    </source>
</evidence>
<dbReference type="InterPro" id="IPR003385">
    <property type="entry name" value="Glyco_hydro_77"/>
</dbReference>